<dbReference type="Gene3D" id="3.20.20.140">
    <property type="entry name" value="Metal-dependent hydrolases"/>
    <property type="match status" value="1"/>
</dbReference>
<dbReference type="InterPro" id="IPR001365">
    <property type="entry name" value="A_deaminase_dom"/>
</dbReference>
<accession>A0ABS3KPB3</accession>
<keyword evidence="2 5" id="KW-0378">Hydrolase</keyword>
<feature type="binding site" evidence="5">
    <location>
        <position position="278"/>
    </location>
    <ligand>
        <name>Zn(2+)</name>
        <dbReference type="ChEBI" id="CHEBI:29105"/>
        <note>catalytic</note>
    </ligand>
</feature>
<dbReference type="RefSeq" id="WP_207416846.1">
    <property type="nucleotide sequence ID" value="NZ_CP061177.1"/>
</dbReference>
<evidence type="ECO:0000259" key="6">
    <source>
        <dbReference type="Pfam" id="PF00962"/>
    </source>
</evidence>
<comment type="function">
    <text evidence="5">Catalyzes the hydrolytic deamination of adenine to hypoxanthine. Plays an important role in the purine salvage pathway and in nitrogen catabolism.</text>
</comment>
<gene>
    <name evidence="7" type="ORF">IAI61_09670</name>
</gene>
<sequence>MQTVEAFIRGLPKADLHMHIEGSIEPQLMLDLAHRHGMRLRWDTAEALRSAYAFPNLKSFLDLYFEGCKVLQTEQDFYDVTRAYLRRAHADGVVRAEMFIGPQSFTERGVPMESLMGGVLQAMDDARRDQGTSSGLMISVHRHRTEADAMAVLDQIMPWAGRIIGIGMGGAEVGNPPSNFAGFFQAARDRGFRITVHAGEEGPASYVREALELLRVDRIDHGNACLDDLDLVRELAARRTPLTVCPLSNLRLQVVTDLAQHPLKAMMAHGLHVTVNSDDPPYFDGYVTENLVACQSALDLSVPEIVRLVRNGLEAAWVTREERQILLTRLDDYLAGRTEAQA</sequence>
<comment type="cofactor">
    <cofactor evidence="5">
        <name>Zn(2+)</name>
        <dbReference type="ChEBI" id="CHEBI:29105"/>
    </cofactor>
    <text evidence="5">Binds 1 zinc ion per subunit.</text>
</comment>
<feature type="domain" description="Adenosine deaminase" evidence="6">
    <location>
        <begin position="12"/>
        <end position="332"/>
    </location>
</feature>
<protein>
    <recommendedName>
        <fullName evidence="5">Adenine deaminase</fullName>
        <shortName evidence="5">ADE</shortName>
        <ecNumber evidence="5">3.5.4.2</ecNumber>
    </recommendedName>
    <alternativeName>
        <fullName evidence="5">Adenine aminohydrolase</fullName>
        <shortName evidence="5">AAH</shortName>
    </alternativeName>
</protein>
<dbReference type="InterPro" id="IPR028892">
    <property type="entry name" value="ADE"/>
</dbReference>
<dbReference type="PANTHER" id="PTHR43114">
    <property type="entry name" value="ADENINE DEAMINASE"/>
    <property type="match status" value="1"/>
</dbReference>
<comment type="catalytic activity">
    <reaction evidence="5">
        <text>adenine + H2O + H(+) = hypoxanthine + NH4(+)</text>
        <dbReference type="Rhea" id="RHEA:23688"/>
        <dbReference type="ChEBI" id="CHEBI:15377"/>
        <dbReference type="ChEBI" id="CHEBI:15378"/>
        <dbReference type="ChEBI" id="CHEBI:16708"/>
        <dbReference type="ChEBI" id="CHEBI:17368"/>
        <dbReference type="ChEBI" id="CHEBI:28938"/>
        <dbReference type="EC" id="3.5.4.2"/>
    </reaction>
</comment>
<evidence type="ECO:0000256" key="3">
    <source>
        <dbReference type="ARBA" id="ARBA00022833"/>
    </source>
</evidence>
<dbReference type="InterPro" id="IPR032466">
    <property type="entry name" value="Metal_Hydrolase"/>
</dbReference>
<evidence type="ECO:0000256" key="4">
    <source>
        <dbReference type="ARBA" id="ARBA00023080"/>
    </source>
</evidence>
<organism evidence="7 8">
    <name type="scientific">Roseomonas haemaphysalidis</name>
    <dbReference type="NCBI Taxonomy" id="2768162"/>
    <lineage>
        <taxon>Bacteria</taxon>
        <taxon>Pseudomonadati</taxon>
        <taxon>Pseudomonadota</taxon>
        <taxon>Alphaproteobacteria</taxon>
        <taxon>Acetobacterales</taxon>
        <taxon>Roseomonadaceae</taxon>
        <taxon>Roseomonas</taxon>
    </lineage>
</organism>
<dbReference type="NCBIfam" id="TIGR01430">
    <property type="entry name" value="aden_deam"/>
    <property type="match status" value="1"/>
</dbReference>
<feature type="binding site" evidence="5">
    <location>
        <position position="17"/>
    </location>
    <ligand>
        <name>Zn(2+)</name>
        <dbReference type="ChEBI" id="CHEBI:29105"/>
        <note>catalytic</note>
    </ligand>
</feature>
<keyword evidence="1 5" id="KW-0479">Metal-binding</keyword>
<reference evidence="7 8" key="1">
    <citation type="submission" date="2020-09" db="EMBL/GenBank/DDBJ databases">
        <title>Roseomonas.</title>
        <authorList>
            <person name="Zhu W."/>
        </authorList>
    </citation>
    <scope>NUCLEOTIDE SEQUENCE [LARGE SCALE GENOMIC DNA]</scope>
    <source>
        <strain evidence="7 8">573</strain>
    </source>
</reference>
<dbReference type="InterPro" id="IPR006330">
    <property type="entry name" value="Ado/ade_deaminase"/>
</dbReference>
<comment type="similarity">
    <text evidence="5">Belongs to the metallo-dependent hydrolases superfamily. Adenosine and AMP deaminases family. Adenine deaminase type 2 subfamily.</text>
</comment>
<feature type="binding site" evidence="5">
    <location>
        <position position="197"/>
    </location>
    <ligand>
        <name>Zn(2+)</name>
        <dbReference type="ChEBI" id="CHEBI:29105"/>
        <note>catalytic</note>
    </ligand>
</feature>
<name>A0ABS3KPB3_9PROT</name>
<dbReference type="HAMAP" id="MF_01962">
    <property type="entry name" value="Adenine_deaminase"/>
    <property type="match status" value="1"/>
</dbReference>
<dbReference type="SUPFAM" id="SSF51556">
    <property type="entry name" value="Metallo-dependent hydrolases"/>
    <property type="match status" value="1"/>
</dbReference>
<feature type="site" description="Important for catalytic activity" evidence="5">
    <location>
        <position position="221"/>
    </location>
</feature>
<evidence type="ECO:0000313" key="8">
    <source>
        <dbReference type="Proteomes" id="UP001518989"/>
    </source>
</evidence>
<evidence type="ECO:0000256" key="2">
    <source>
        <dbReference type="ARBA" id="ARBA00022801"/>
    </source>
</evidence>
<proteinExistence type="inferred from homology"/>
<comment type="caution">
    <text evidence="7">The sequence shown here is derived from an EMBL/GenBank/DDBJ whole genome shotgun (WGS) entry which is preliminary data.</text>
</comment>
<keyword evidence="4 5" id="KW-0546">Nucleotide metabolism</keyword>
<evidence type="ECO:0000256" key="1">
    <source>
        <dbReference type="ARBA" id="ARBA00022723"/>
    </source>
</evidence>
<keyword evidence="8" id="KW-1185">Reference proteome</keyword>
<dbReference type="Proteomes" id="UP001518989">
    <property type="component" value="Unassembled WGS sequence"/>
</dbReference>
<dbReference type="EC" id="3.5.4.2" evidence="5"/>
<evidence type="ECO:0000256" key="5">
    <source>
        <dbReference type="HAMAP-Rule" id="MF_01962"/>
    </source>
</evidence>
<dbReference type="PANTHER" id="PTHR43114:SF6">
    <property type="entry name" value="ADENINE DEAMINASE"/>
    <property type="match status" value="1"/>
</dbReference>
<dbReference type="Pfam" id="PF00962">
    <property type="entry name" value="A_deaminase"/>
    <property type="match status" value="1"/>
</dbReference>
<feature type="binding site" evidence="5">
    <location>
        <position position="19"/>
    </location>
    <ligand>
        <name>Zn(2+)</name>
        <dbReference type="ChEBI" id="CHEBI:29105"/>
        <note>catalytic</note>
    </ligand>
</feature>
<dbReference type="NCBIfam" id="NF006850">
    <property type="entry name" value="PRK09358.1-6"/>
    <property type="match status" value="1"/>
</dbReference>
<dbReference type="GO" id="GO:0016787">
    <property type="term" value="F:hydrolase activity"/>
    <property type="evidence" value="ECO:0007669"/>
    <property type="project" value="UniProtKB-KW"/>
</dbReference>
<keyword evidence="3 5" id="KW-0862">Zinc</keyword>
<evidence type="ECO:0000313" key="7">
    <source>
        <dbReference type="EMBL" id="MBO1079299.1"/>
    </source>
</evidence>
<feature type="active site" description="Proton donor" evidence="5">
    <location>
        <position position="200"/>
    </location>
</feature>
<dbReference type="EMBL" id="JACTNG010000004">
    <property type="protein sequence ID" value="MBO1079299.1"/>
    <property type="molecule type" value="Genomic_DNA"/>
</dbReference>
<feature type="binding site" evidence="5">
    <location>
        <position position="279"/>
    </location>
    <ligand>
        <name>substrate</name>
    </ligand>
</feature>